<comment type="caution">
    <text evidence="1">The sequence shown here is derived from an EMBL/GenBank/DDBJ whole genome shotgun (WGS) entry which is preliminary data.</text>
</comment>
<dbReference type="InterPro" id="IPR029375">
    <property type="entry name" value="CFAP141"/>
</dbReference>
<feature type="non-terminal residue" evidence="1">
    <location>
        <position position="1"/>
    </location>
</feature>
<accession>A0AA88Y4B3</accession>
<reference evidence="1" key="1">
    <citation type="submission" date="2019-08" db="EMBL/GenBank/DDBJ databases">
        <title>The improved chromosome-level genome for the pearl oyster Pinctada fucata martensii using PacBio sequencing and Hi-C.</title>
        <authorList>
            <person name="Zheng Z."/>
        </authorList>
    </citation>
    <scope>NUCLEOTIDE SEQUENCE</scope>
    <source>
        <strain evidence="1">ZZ-2019</strain>
        <tissue evidence="1">Adductor muscle</tissue>
    </source>
</reference>
<dbReference type="Pfam" id="PF15104">
    <property type="entry name" value="CFAP141"/>
    <property type="match status" value="1"/>
</dbReference>
<sequence length="76" mass="9123">EKNTNLRAEWNENLEKASWNKRIEHENKLIKDEMRQAAKASLAVRRTALQQLIAKEKDMYEQELHLLGKTFFKQRI</sequence>
<organism evidence="1 2">
    <name type="scientific">Pinctada imbricata</name>
    <name type="common">Atlantic pearl-oyster</name>
    <name type="synonym">Pinctada martensii</name>
    <dbReference type="NCBI Taxonomy" id="66713"/>
    <lineage>
        <taxon>Eukaryota</taxon>
        <taxon>Metazoa</taxon>
        <taxon>Spiralia</taxon>
        <taxon>Lophotrochozoa</taxon>
        <taxon>Mollusca</taxon>
        <taxon>Bivalvia</taxon>
        <taxon>Autobranchia</taxon>
        <taxon>Pteriomorphia</taxon>
        <taxon>Pterioida</taxon>
        <taxon>Pterioidea</taxon>
        <taxon>Pteriidae</taxon>
        <taxon>Pinctada</taxon>
    </lineage>
</organism>
<name>A0AA88Y4B3_PINIB</name>
<protein>
    <submittedName>
        <fullName evidence="1">Uncharacterized protein</fullName>
    </submittedName>
</protein>
<evidence type="ECO:0000313" key="2">
    <source>
        <dbReference type="Proteomes" id="UP001186944"/>
    </source>
</evidence>
<dbReference type="PANTHER" id="PTHR35818:SF1">
    <property type="entry name" value="CILIA- AND FLAGELLA-ASSOCIATED PROTEIN 141"/>
    <property type="match status" value="1"/>
</dbReference>
<dbReference type="Proteomes" id="UP001186944">
    <property type="component" value="Unassembled WGS sequence"/>
</dbReference>
<dbReference type="EMBL" id="VSWD01000007">
    <property type="protein sequence ID" value="KAK3097793.1"/>
    <property type="molecule type" value="Genomic_DNA"/>
</dbReference>
<proteinExistence type="predicted"/>
<keyword evidence="2" id="KW-1185">Reference proteome</keyword>
<gene>
    <name evidence="1" type="ORF">FSP39_013214</name>
</gene>
<dbReference type="PANTHER" id="PTHR35818">
    <property type="entry name" value="C1ORF189"/>
    <property type="match status" value="1"/>
</dbReference>
<dbReference type="AlphaFoldDB" id="A0AA88Y4B3"/>
<evidence type="ECO:0000313" key="1">
    <source>
        <dbReference type="EMBL" id="KAK3097793.1"/>
    </source>
</evidence>